<dbReference type="RefSeq" id="WP_116069039.1">
    <property type="nucleotide sequence ID" value="NZ_BONB01000017.1"/>
</dbReference>
<name>A0A3D9ZJR6_9ACTN</name>
<reference evidence="1 2" key="1">
    <citation type="submission" date="2018-08" db="EMBL/GenBank/DDBJ databases">
        <title>Sequencing the genomes of 1000 actinobacteria strains.</title>
        <authorList>
            <person name="Klenk H.-P."/>
        </authorList>
    </citation>
    <scope>NUCLEOTIDE SEQUENCE [LARGE SCALE GENOMIC DNA]</scope>
    <source>
        <strain evidence="1 2">DSM 44099</strain>
    </source>
</reference>
<accession>A0A3D9ZJR6</accession>
<sequence length="97" mass="10124">MSGSTLCPDLNGDLGRLRALSAAPAAGTMLAAASLAFSVSLEVCAVLRASARLDEHARLIRHTATVLAAQAPDGAVAEAELRRHLDDLSEVEEMEEV</sequence>
<evidence type="ECO:0000313" key="1">
    <source>
        <dbReference type="EMBL" id="REF97618.1"/>
    </source>
</evidence>
<keyword evidence="2" id="KW-1185">Reference proteome</keyword>
<dbReference type="AlphaFoldDB" id="A0A3D9ZJR6"/>
<evidence type="ECO:0000313" key="2">
    <source>
        <dbReference type="Proteomes" id="UP000256913"/>
    </source>
</evidence>
<dbReference type="Proteomes" id="UP000256913">
    <property type="component" value="Unassembled WGS sequence"/>
</dbReference>
<gene>
    <name evidence="1" type="ORF">DFJ67_3622</name>
</gene>
<dbReference type="EMBL" id="QUMQ01000001">
    <property type="protein sequence ID" value="REF97618.1"/>
    <property type="molecule type" value="Genomic_DNA"/>
</dbReference>
<proteinExistence type="predicted"/>
<comment type="caution">
    <text evidence="1">The sequence shown here is derived from an EMBL/GenBank/DDBJ whole genome shotgun (WGS) entry which is preliminary data.</text>
</comment>
<protein>
    <submittedName>
        <fullName evidence="1">Uncharacterized protein</fullName>
    </submittedName>
</protein>
<organism evidence="1 2">
    <name type="scientific">Asanoa ferruginea</name>
    <dbReference type="NCBI Taxonomy" id="53367"/>
    <lineage>
        <taxon>Bacteria</taxon>
        <taxon>Bacillati</taxon>
        <taxon>Actinomycetota</taxon>
        <taxon>Actinomycetes</taxon>
        <taxon>Micromonosporales</taxon>
        <taxon>Micromonosporaceae</taxon>
        <taxon>Asanoa</taxon>
    </lineage>
</organism>